<dbReference type="EMBL" id="JAUOES010000008">
    <property type="protein sequence ID" value="MDT3280398.1"/>
    <property type="molecule type" value="Genomic_DNA"/>
</dbReference>
<protein>
    <submittedName>
        <fullName evidence="1">Uncharacterized protein</fullName>
    </submittedName>
</protein>
<evidence type="ECO:0000313" key="1">
    <source>
        <dbReference type="EMBL" id="MDT3280398.1"/>
    </source>
</evidence>
<proteinExistence type="predicted"/>
<name>A0ABU3FZB6_9GAMM</name>
<dbReference type="RefSeq" id="WP_311899088.1">
    <property type="nucleotide sequence ID" value="NZ_JAUOES010000008.1"/>
</dbReference>
<dbReference type="Proteomes" id="UP001249505">
    <property type="component" value="Unassembled WGS sequence"/>
</dbReference>
<gene>
    <name evidence="1" type="ORF">Q4Q50_08855</name>
</gene>
<sequence>MFKILFIKPPPIGVRPLGLVEVNMDVNAERLMVINRTTGEIITNTLRPSSGIAKLLVPFLYTNSNKLLVGILDDSQVYDCKFVDGVMAELIDANTVNMSQ</sequence>
<reference evidence="1 2" key="1">
    <citation type="submission" date="2023-07" db="EMBL/GenBank/DDBJ databases">
        <title>Novel Shewanella species isolated from Baltic Sea sediments.</title>
        <authorList>
            <person name="Martin-Rodriguez A.J."/>
        </authorList>
    </citation>
    <scope>NUCLEOTIDE SEQUENCE [LARGE SCALE GENOMIC DNA]</scope>
    <source>
        <strain evidence="1 2">SP2S1-2</strain>
    </source>
</reference>
<keyword evidence="2" id="KW-1185">Reference proteome</keyword>
<organism evidence="1 2">
    <name type="scientific">Shewanella scandinavica</name>
    <dbReference type="NCBI Taxonomy" id="3063538"/>
    <lineage>
        <taxon>Bacteria</taxon>
        <taxon>Pseudomonadati</taxon>
        <taxon>Pseudomonadota</taxon>
        <taxon>Gammaproteobacteria</taxon>
        <taxon>Alteromonadales</taxon>
        <taxon>Shewanellaceae</taxon>
        <taxon>Shewanella</taxon>
    </lineage>
</organism>
<comment type="caution">
    <text evidence="1">The sequence shown here is derived from an EMBL/GenBank/DDBJ whole genome shotgun (WGS) entry which is preliminary data.</text>
</comment>
<evidence type="ECO:0000313" key="2">
    <source>
        <dbReference type="Proteomes" id="UP001249505"/>
    </source>
</evidence>
<accession>A0ABU3FZB6</accession>